<keyword evidence="2" id="KW-0732">Signal</keyword>
<accession>Q0G725</accession>
<feature type="region of interest" description="Disordered" evidence="1">
    <location>
        <begin position="148"/>
        <end position="181"/>
    </location>
</feature>
<reference evidence="3 4" key="1">
    <citation type="journal article" date="2010" name="J. Bacteriol.">
        <title>Genome sequence of Fulvimarina pelagi HTCC2506T, a Mn(II)-oxidizing alphaproteobacterium possessing an aerobic anoxygenic photosynthetic gene cluster and Xanthorhodopsin.</title>
        <authorList>
            <person name="Kang I."/>
            <person name="Oh H.M."/>
            <person name="Lim S.I."/>
            <person name="Ferriera S."/>
            <person name="Giovannoni S.J."/>
            <person name="Cho J.C."/>
        </authorList>
    </citation>
    <scope>NUCLEOTIDE SEQUENCE [LARGE SCALE GENOMIC DNA]</scope>
    <source>
        <strain evidence="3 4">HTCC2506</strain>
    </source>
</reference>
<feature type="signal peptide" evidence="2">
    <location>
        <begin position="1"/>
        <end position="19"/>
    </location>
</feature>
<dbReference type="InterPro" id="IPR036182">
    <property type="entry name" value="PCuAC_sf"/>
</dbReference>
<dbReference type="Pfam" id="PF04314">
    <property type="entry name" value="PCuAC"/>
    <property type="match status" value="1"/>
</dbReference>
<evidence type="ECO:0008006" key="5">
    <source>
        <dbReference type="Google" id="ProtNLM"/>
    </source>
</evidence>
<dbReference type="HOGENOM" id="CLU_100939_2_2_5"/>
<dbReference type="SUPFAM" id="SSF110087">
    <property type="entry name" value="DR1885-like metal-binding protein"/>
    <property type="match status" value="1"/>
</dbReference>
<dbReference type="Proteomes" id="UP000004310">
    <property type="component" value="Unassembled WGS sequence"/>
</dbReference>
<protein>
    <recommendedName>
        <fullName evidence="5">Copper chaperone PCu(A)C</fullName>
    </recommendedName>
</protein>
<organism evidence="3 4">
    <name type="scientific">Fulvimarina pelagi HTCC2506</name>
    <dbReference type="NCBI Taxonomy" id="314231"/>
    <lineage>
        <taxon>Bacteria</taxon>
        <taxon>Pseudomonadati</taxon>
        <taxon>Pseudomonadota</taxon>
        <taxon>Alphaproteobacteria</taxon>
        <taxon>Hyphomicrobiales</taxon>
        <taxon>Aurantimonadaceae</taxon>
        <taxon>Fulvimarina</taxon>
    </lineage>
</organism>
<dbReference type="STRING" id="217511.GCA_001463845_00150"/>
<dbReference type="Gene3D" id="2.60.40.1890">
    <property type="entry name" value="PCu(A)C copper chaperone"/>
    <property type="match status" value="1"/>
</dbReference>
<dbReference type="AlphaFoldDB" id="Q0G725"/>
<dbReference type="InterPro" id="IPR007410">
    <property type="entry name" value="LpqE-like"/>
</dbReference>
<proteinExistence type="predicted"/>
<dbReference type="eggNOG" id="COG2847">
    <property type="taxonomic scope" value="Bacteria"/>
</dbReference>
<evidence type="ECO:0000313" key="4">
    <source>
        <dbReference type="Proteomes" id="UP000004310"/>
    </source>
</evidence>
<comment type="caution">
    <text evidence="3">The sequence shown here is derived from an EMBL/GenBank/DDBJ whole genome shotgun (WGS) entry which is preliminary data.</text>
</comment>
<evidence type="ECO:0000256" key="2">
    <source>
        <dbReference type="SAM" id="SignalP"/>
    </source>
</evidence>
<dbReference type="InterPro" id="IPR058248">
    <property type="entry name" value="Lxx211020-like"/>
</dbReference>
<feature type="chain" id="PRO_5004172315" description="Copper chaperone PCu(A)C" evidence="2">
    <location>
        <begin position="20"/>
        <end position="181"/>
    </location>
</feature>
<keyword evidence="4" id="KW-1185">Reference proteome</keyword>
<dbReference type="PANTHER" id="PTHR36302:SF1">
    <property type="entry name" value="COPPER CHAPERONE PCU(A)C"/>
    <property type="match status" value="1"/>
</dbReference>
<sequence length="181" mass="18758">MLLAVSAALTLAVSTLAFAHDYKAGDIAIGHPWTRATPPNAPVGGAYMTLDNQGSAEDRLLGGSTPIAEDVQIHEMGMADGVMTMRELPDGLTVPGGEAVELEPGGYHIMLVGLKEPLKEEDRVPLTLRFEKAGEVEVELAVEAMGARSGTGDGAHDVHQGAANGDAGMVDRNAMGDASAR</sequence>
<gene>
    <name evidence="3" type="ORF">FP2506_06856</name>
</gene>
<evidence type="ECO:0000313" key="3">
    <source>
        <dbReference type="EMBL" id="EAU42539.1"/>
    </source>
</evidence>
<dbReference type="EMBL" id="AATP01000001">
    <property type="protein sequence ID" value="EAU42539.1"/>
    <property type="molecule type" value="Genomic_DNA"/>
</dbReference>
<dbReference type="PANTHER" id="PTHR36302">
    <property type="entry name" value="BLR7088 PROTEIN"/>
    <property type="match status" value="1"/>
</dbReference>
<name>Q0G725_9HYPH</name>
<evidence type="ECO:0000256" key="1">
    <source>
        <dbReference type="SAM" id="MobiDB-lite"/>
    </source>
</evidence>